<reference evidence="5" key="1">
    <citation type="journal article" date="2019" name="Int. J. Syst. Evol. Microbiol.">
        <title>The Global Catalogue of Microorganisms (GCM) 10K type strain sequencing project: providing services to taxonomists for standard genome sequencing and annotation.</title>
        <authorList>
            <consortium name="The Broad Institute Genomics Platform"/>
            <consortium name="The Broad Institute Genome Sequencing Center for Infectious Disease"/>
            <person name="Wu L."/>
            <person name="Ma J."/>
        </authorList>
    </citation>
    <scope>NUCLEOTIDE SEQUENCE [LARGE SCALE GENOMIC DNA]</scope>
    <source>
        <strain evidence="5">KCTC 52344</strain>
    </source>
</reference>
<dbReference type="Gene3D" id="2.60.120.230">
    <property type="match status" value="1"/>
</dbReference>
<gene>
    <name evidence="4" type="ORF">ACFSR2_14260</name>
</gene>
<keyword evidence="5" id="KW-1185">Reference proteome</keyword>
<protein>
    <recommendedName>
        <fullName evidence="3">Copper type II ascorbate-dependent monooxygenase C-terminal domain-containing protein</fullName>
    </recommendedName>
</protein>
<evidence type="ECO:0000256" key="2">
    <source>
        <dbReference type="SAM" id="SignalP"/>
    </source>
</evidence>
<evidence type="ECO:0000259" key="3">
    <source>
        <dbReference type="Pfam" id="PF03712"/>
    </source>
</evidence>
<dbReference type="Pfam" id="PF03712">
    <property type="entry name" value="Cu2_monoox_C"/>
    <property type="match status" value="1"/>
</dbReference>
<feature type="chain" id="PRO_5046912752" description="Copper type II ascorbate-dependent monooxygenase C-terminal domain-containing protein" evidence="2">
    <location>
        <begin position="23"/>
        <end position="453"/>
    </location>
</feature>
<evidence type="ECO:0000313" key="4">
    <source>
        <dbReference type="EMBL" id="MFD2522059.1"/>
    </source>
</evidence>
<dbReference type="RefSeq" id="WP_340239797.1">
    <property type="nucleotide sequence ID" value="NZ_JBBEWC010000015.1"/>
</dbReference>
<evidence type="ECO:0000313" key="5">
    <source>
        <dbReference type="Proteomes" id="UP001597510"/>
    </source>
</evidence>
<sequence length="453" mass="50337">MKYTIFTSLAMSTVLCLSLMNACSKQGPTDPVDTAESSFDLIQNRILTSSCAIPGCHASENDGSFAQHGLVLAKGKAYNNLFEIAPKNELARADGLKLVKAFNSLQSLFFHKVNPDNSHHGGKNYGSTMPLGNAPLYAGQIEFIRRWIEAGAPEKGNVVETSLLDDKTPSETTPFEVLAAPTAGMGYQMKLDKFDVAPKFERELFVRKPLGNTETAYINRIQIKMRPGSHHFILYGFRNPENLAPLNQVRDLRNADGSLNILTFQQMGNHIFNFGGSEANMDYTFPEGTAVAIAPNATFDMNSHYFNTGTSPIPGEVYINLYTTNKANVKNTLKVLDLANQNLNIPPKQKTVISKTFTFDKNIKVAMLFSHTHKLGEKFEILIKGGSRDGEVVYTSGDWEHPEKINYTPYISIKKGEGLTSRITYNNTTDKTVRFGLTTEDEMGIIFGYYFEE</sequence>
<feature type="domain" description="Copper type II ascorbate-dependent monooxygenase C-terminal" evidence="3">
    <location>
        <begin position="340"/>
        <end position="452"/>
    </location>
</feature>
<dbReference type="InterPro" id="IPR014784">
    <property type="entry name" value="Cu2_ascorb_mOase-like_C"/>
</dbReference>
<dbReference type="InterPro" id="IPR024548">
    <property type="entry name" value="Cu2_monoox_C"/>
</dbReference>
<keyword evidence="2" id="KW-0732">Signal</keyword>
<name>A0ABW5J7R6_9BACT</name>
<keyword evidence="1" id="KW-1015">Disulfide bond</keyword>
<dbReference type="EMBL" id="JBHULC010000012">
    <property type="protein sequence ID" value="MFD2522059.1"/>
    <property type="molecule type" value="Genomic_DNA"/>
</dbReference>
<accession>A0ABW5J7R6</accession>
<organism evidence="4 5">
    <name type="scientific">Emticicia soli</name>
    <dbReference type="NCBI Taxonomy" id="2027878"/>
    <lineage>
        <taxon>Bacteria</taxon>
        <taxon>Pseudomonadati</taxon>
        <taxon>Bacteroidota</taxon>
        <taxon>Cytophagia</taxon>
        <taxon>Cytophagales</taxon>
        <taxon>Leadbetterellaceae</taxon>
        <taxon>Emticicia</taxon>
    </lineage>
</organism>
<comment type="caution">
    <text evidence="4">The sequence shown here is derived from an EMBL/GenBank/DDBJ whole genome shotgun (WGS) entry which is preliminary data.</text>
</comment>
<feature type="signal peptide" evidence="2">
    <location>
        <begin position="1"/>
        <end position="22"/>
    </location>
</feature>
<dbReference type="SUPFAM" id="SSF49742">
    <property type="entry name" value="PHM/PNGase F"/>
    <property type="match status" value="1"/>
</dbReference>
<evidence type="ECO:0000256" key="1">
    <source>
        <dbReference type="ARBA" id="ARBA00023157"/>
    </source>
</evidence>
<dbReference type="Proteomes" id="UP001597510">
    <property type="component" value="Unassembled WGS sequence"/>
</dbReference>
<proteinExistence type="predicted"/>
<dbReference type="InterPro" id="IPR008977">
    <property type="entry name" value="PHM/PNGase_F_dom_sf"/>
</dbReference>